<dbReference type="PANTHER" id="PTHR15599">
    <property type="entry name" value="RTDR1"/>
    <property type="match status" value="1"/>
</dbReference>
<reference evidence="2" key="1">
    <citation type="submission" date="2025-08" db="UniProtKB">
        <authorList>
            <consortium name="RefSeq"/>
        </authorList>
    </citation>
    <scope>IDENTIFICATION</scope>
    <source>
        <tissue evidence="2">Thorax and Abdomen</tissue>
    </source>
</reference>
<organism evidence="2">
    <name type="scientific">Neodiprion lecontei</name>
    <name type="common">Redheaded pine sawfly</name>
    <dbReference type="NCBI Taxonomy" id="441921"/>
    <lineage>
        <taxon>Eukaryota</taxon>
        <taxon>Metazoa</taxon>
        <taxon>Ecdysozoa</taxon>
        <taxon>Arthropoda</taxon>
        <taxon>Hexapoda</taxon>
        <taxon>Insecta</taxon>
        <taxon>Pterygota</taxon>
        <taxon>Neoptera</taxon>
        <taxon>Endopterygota</taxon>
        <taxon>Hymenoptera</taxon>
        <taxon>Tenthredinoidea</taxon>
        <taxon>Diprionidae</taxon>
        <taxon>Diprioninae</taxon>
        <taxon>Neodiprion</taxon>
    </lineage>
</organism>
<dbReference type="Proteomes" id="UP000829291">
    <property type="component" value="Chromosome 2"/>
</dbReference>
<dbReference type="SUPFAM" id="SSF48371">
    <property type="entry name" value="ARM repeat"/>
    <property type="match status" value="1"/>
</dbReference>
<dbReference type="Gene3D" id="1.25.10.10">
    <property type="entry name" value="Leucine-rich Repeat Variant"/>
    <property type="match status" value="2"/>
</dbReference>
<accession>A0A6J0BST6</accession>
<dbReference type="KEGG" id="nlo:107222854"/>
<evidence type="ECO:0000313" key="2">
    <source>
        <dbReference type="RefSeq" id="XP_015517861.1"/>
    </source>
</evidence>
<dbReference type="OrthoDB" id="409644at2759"/>
<proteinExistence type="predicted"/>
<evidence type="ECO:0000313" key="1">
    <source>
        <dbReference type="Proteomes" id="UP000829291"/>
    </source>
</evidence>
<dbReference type="PANTHER" id="PTHR15599:SF1">
    <property type="entry name" value="RADIAL SPOKE HEAD 14 HOMOLOG"/>
    <property type="match status" value="1"/>
</dbReference>
<dbReference type="InterPro" id="IPR042856">
    <property type="entry name" value="RSP14"/>
</dbReference>
<keyword evidence="1" id="KW-1185">Reference proteome</keyword>
<dbReference type="RefSeq" id="XP_015517861.1">
    <property type="nucleotide sequence ID" value="XM_015662375.2"/>
</dbReference>
<dbReference type="InterPro" id="IPR011989">
    <property type="entry name" value="ARM-like"/>
</dbReference>
<name>A0A6J0BST6_NEOLC</name>
<gene>
    <name evidence="2" type="primary">LOC107222854</name>
</gene>
<sequence length="389" mass="44115">MYPCPMLHSYYQRCENQIPRRALNRMIDQAMLKDTDCRELDPPILRLNSLHPECYAPHVDVTRAKCAFGRRALPKLRTELHSEHPRIVRQAVNTIADLIHNPESVVEAIRLRIPDRLADLLVSEDPFLRERIGMIYTSLASQSNGGSAITGNPSIVCNLVKNLRDDLDCVRLRAAEAIEMLARNCRVAQDLCAFGFIDLIVDRIIEEKKDILVVHLETLKSLLDCDQKIHAIEIGTMDKLVMLLQRKDEDILVASLACLAILCSHPVGKQKSIDMDLLFVLKTFLEDERRAVHTKAAGVVAFVTITTPGKLRALDLQIMGRLLELATDFHCRELQLMALKALTNIAEVPRGRAMMLQSNTMFIENIDTCKDEATERHKAILMETIRWQP</sequence>
<dbReference type="InterPro" id="IPR016024">
    <property type="entry name" value="ARM-type_fold"/>
</dbReference>
<dbReference type="AlphaFoldDB" id="A0A6J0BST6"/>
<dbReference type="GeneID" id="107222854"/>
<dbReference type="InParanoid" id="A0A6J0BST6"/>
<protein>
    <submittedName>
        <fullName evidence="2">Radial spoke head 14 homolog</fullName>
    </submittedName>
</protein>